<dbReference type="GO" id="GO:0003729">
    <property type="term" value="F:mRNA binding"/>
    <property type="evidence" value="ECO:0007669"/>
    <property type="project" value="InterPro"/>
</dbReference>
<dbReference type="InterPro" id="IPR012933">
    <property type="entry name" value="HicA_mRNA_interferase"/>
</dbReference>
<organism evidence="8 9">
    <name type="scientific">Candidatus Yanofskybacteria bacterium RIFCSPLOWO2_01_FULL_42_49</name>
    <dbReference type="NCBI Taxonomy" id="1802694"/>
    <lineage>
        <taxon>Bacteria</taxon>
        <taxon>Candidatus Yanofskyibacteriota</taxon>
    </lineage>
</organism>
<protein>
    <recommendedName>
        <fullName evidence="10">Addiction module toxin, HicA family</fullName>
    </recommendedName>
</protein>
<evidence type="ECO:0000256" key="6">
    <source>
        <dbReference type="ARBA" id="ARBA00022884"/>
    </source>
</evidence>
<evidence type="ECO:0000256" key="2">
    <source>
        <dbReference type="ARBA" id="ARBA00022649"/>
    </source>
</evidence>
<keyword evidence="7" id="KW-0346">Stress response</keyword>
<keyword evidence="5" id="KW-0378">Hydrolase</keyword>
<proteinExistence type="inferred from homology"/>
<evidence type="ECO:0000256" key="4">
    <source>
        <dbReference type="ARBA" id="ARBA00022759"/>
    </source>
</evidence>
<dbReference type="GO" id="GO:0004519">
    <property type="term" value="F:endonuclease activity"/>
    <property type="evidence" value="ECO:0007669"/>
    <property type="project" value="UniProtKB-KW"/>
</dbReference>
<keyword evidence="3" id="KW-0540">Nuclease</keyword>
<dbReference type="GO" id="GO:0016787">
    <property type="term" value="F:hydrolase activity"/>
    <property type="evidence" value="ECO:0007669"/>
    <property type="project" value="UniProtKB-KW"/>
</dbReference>
<evidence type="ECO:0000256" key="7">
    <source>
        <dbReference type="ARBA" id="ARBA00023016"/>
    </source>
</evidence>
<keyword evidence="2" id="KW-1277">Toxin-antitoxin system</keyword>
<evidence type="ECO:0000256" key="5">
    <source>
        <dbReference type="ARBA" id="ARBA00022801"/>
    </source>
</evidence>
<dbReference type="STRING" id="1802694.A2918_04030"/>
<name>A0A1F8GCW8_9BACT</name>
<sequence>MPRLKVLSGENVIKILESFNFAIISQKGSHVKLRRTIKKNNQTLTIPNHKELDRGTLRAIFNQASKYISESELMPHFYNE</sequence>
<dbReference type="InterPro" id="IPR038570">
    <property type="entry name" value="HicA_sf"/>
</dbReference>
<keyword evidence="4" id="KW-0255">Endonuclease</keyword>
<reference evidence="8 9" key="1">
    <citation type="journal article" date="2016" name="Nat. Commun.">
        <title>Thousands of microbial genomes shed light on interconnected biogeochemical processes in an aquifer system.</title>
        <authorList>
            <person name="Anantharaman K."/>
            <person name="Brown C.T."/>
            <person name="Hug L.A."/>
            <person name="Sharon I."/>
            <person name="Castelle C.J."/>
            <person name="Probst A.J."/>
            <person name="Thomas B.C."/>
            <person name="Singh A."/>
            <person name="Wilkins M.J."/>
            <person name="Karaoz U."/>
            <person name="Brodie E.L."/>
            <person name="Williams K.H."/>
            <person name="Hubbard S.S."/>
            <person name="Banfield J.F."/>
        </authorList>
    </citation>
    <scope>NUCLEOTIDE SEQUENCE [LARGE SCALE GENOMIC DNA]</scope>
</reference>
<keyword evidence="6" id="KW-0694">RNA-binding</keyword>
<evidence type="ECO:0000256" key="1">
    <source>
        <dbReference type="ARBA" id="ARBA00006620"/>
    </source>
</evidence>
<evidence type="ECO:0000313" key="9">
    <source>
        <dbReference type="Proteomes" id="UP000178227"/>
    </source>
</evidence>
<dbReference type="Proteomes" id="UP000178227">
    <property type="component" value="Unassembled WGS sequence"/>
</dbReference>
<evidence type="ECO:0008006" key="10">
    <source>
        <dbReference type="Google" id="ProtNLM"/>
    </source>
</evidence>
<dbReference type="Gene3D" id="3.30.920.30">
    <property type="entry name" value="Hypothetical protein"/>
    <property type="match status" value="1"/>
</dbReference>
<dbReference type="EMBL" id="MGKI01000004">
    <property type="protein sequence ID" value="OGN23173.1"/>
    <property type="molecule type" value="Genomic_DNA"/>
</dbReference>
<dbReference type="SUPFAM" id="SSF54786">
    <property type="entry name" value="YcfA/nrd intein domain"/>
    <property type="match status" value="1"/>
</dbReference>
<evidence type="ECO:0000256" key="3">
    <source>
        <dbReference type="ARBA" id="ARBA00022722"/>
    </source>
</evidence>
<accession>A0A1F8GCW8</accession>
<comment type="similarity">
    <text evidence="1">Belongs to the HicA mRNA interferase family.</text>
</comment>
<dbReference type="AlphaFoldDB" id="A0A1F8GCW8"/>
<dbReference type="Pfam" id="PF07927">
    <property type="entry name" value="HicA_toxin"/>
    <property type="match status" value="1"/>
</dbReference>
<evidence type="ECO:0000313" key="8">
    <source>
        <dbReference type="EMBL" id="OGN23173.1"/>
    </source>
</evidence>
<gene>
    <name evidence="8" type="ORF">A2918_04030</name>
</gene>
<comment type="caution">
    <text evidence="8">The sequence shown here is derived from an EMBL/GenBank/DDBJ whole genome shotgun (WGS) entry which is preliminary data.</text>
</comment>